<feature type="region of interest" description="Disordered" evidence="1">
    <location>
        <begin position="55"/>
        <end position="74"/>
    </location>
</feature>
<dbReference type="AlphaFoldDB" id="A0A8J3IFN5"/>
<feature type="compositionally biased region" description="Polar residues" evidence="1">
    <location>
        <begin position="55"/>
        <end position="72"/>
    </location>
</feature>
<evidence type="ECO:0000256" key="1">
    <source>
        <dbReference type="SAM" id="MobiDB-lite"/>
    </source>
</evidence>
<protein>
    <submittedName>
        <fullName evidence="2">Uncharacterized protein</fullName>
    </submittedName>
</protein>
<accession>A0A8J3IFN5</accession>
<evidence type="ECO:0000313" key="3">
    <source>
        <dbReference type="Proteomes" id="UP000612362"/>
    </source>
</evidence>
<sequence length="92" mass="10326">MLSLMFLNKIEWEPDRVLQDGELSITLSWNETTSVSTSAHSLVAMGTQTTRIPSRPVLSSKTKQKYPLSSPQKSKKGVLYDTELFLTPSCTY</sequence>
<proteinExistence type="predicted"/>
<dbReference type="Proteomes" id="UP000612362">
    <property type="component" value="Unassembled WGS sequence"/>
</dbReference>
<reference evidence="2" key="1">
    <citation type="submission" date="2020-10" db="EMBL/GenBank/DDBJ databases">
        <title>Taxonomic study of unclassified bacteria belonging to the class Ktedonobacteria.</title>
        <authorList>
            <person name="Yabe S."/>
            <person name="Wang C.M."/>
            <person name="Zheng Y."/>
            <person name="Sakai Y."/>
            <person name="Cavaletti L."/>
            <person name="Monciardini P."/>
            <person name="Donadio S."/>
        </authorList>
    </citation>
    <scope>NUCLEOTIDE SEQUENCE</scope>
    <source>
        <strain evidence="2">SOSP1-1</strain>
    </source>
</reference>
<name>A0A8J3IFN5_9CHLR</name>
<organism evidence="2 3">
    <name type="scientific">Ktedonospora formicarum</name>
    <dbReference type="NCBI Taxonomy" id="2778364"/>
    <lineage>
        <taxon>Bacteria</taxon>
        <taxon>Bacillati</taxon>
        <taxon>Chloroflexota</taxon>
        <taxon>Ktedonobacteria</taxon>
        <taxon>Ktedonobacterales</taxon>
        <taxon>Ktedonobacteraceae</taxon>
        <taxon>Ktedonospora</taxon>
    </lineage>
</organism>
<evidence type="ECO:0000313" key="2">
    <source>
        <dbReference type="EMBL" id="GHO51468.1"/>
    </source>
</evidence>
<dbReference type="EMBL" id="BNJF01000013">
    <property type="protein sequence ID" value="GHO51468.1"/>
    <property type="molecule type" value="Genomic_DNA"/>
</dbReference>
<comment type="caution">
    <text evidence="2">The sequence shown here is derived from an EMBL/GenBank/DDBJ whole genome shotgun (WGS) entry which is preliminary data.</text>
</comment>
<keyword evidence="3" id="KW-1185">Reference proteome</keyword>
<gene>
    <name evidence="2" type="ORF">KSX_96310</name>
</gene>